<evidence type="ECO:0000313" key="2">
    <source>
        <dbReference type="Proteomes" id="UP000799439"/>
    </source>
</evidence>
<sequence>MTARTSPLEKFGQAITKCAAEGAVYGKCVAAEYQNVRKDMCLQEFMKLKNCYLAAAGRKR</sequence>
<dbReference type="AlphaFoldDB" id="A0A9P4IWT0"/>
<keyword evidence="2" id="KW-1185">Reference proteome</keyword>
<dbReference type="GO" id="GO:0005739">
    <property type="term" value="C:mitochondrion"/>
    <property type="evidence" value="ECO:0007669"/>
    <property type="project" value="InterPro"/>
</dbReference>
<name>A0A9P4IWT0_9PEZI</name>
<evidence type="ECO:0000313" key="1">
    <source>
        <dbReference type="EMBL" id="KAF2149267.1"/>
    </source>
</evidence>
<dbReference type="PANTHER" id="PTHR34561">
    <property type="entry name" value="NADH DEHYDROGENASE [UBIQUINONE] 1 ALPHA SUBCOMPLEX ASSEMBLY FACTOR 8"/>
    <property type="match status" value="1"/>
</dbReference>
<evidence type="ECO:0008006" key="3">
    <source>
        <dbReference type="Google" id="ProtNLM"/>
    </source>
</evidence>
<organism evidence="1 2">
    <name type="scientific">Myriangium duriaei CBS 260.36</name>
    <dbReference type="NCBI Taxonomy" id="1168546"/>
    <lineage>
        <taxon>Eukaryota</taxon>
        <taxon>Fungi</taxon>
        <taxon>Dikarya</taxon>
        <taxon>Ascomycota</taxon>
        <taxon>Pezizomycotina</taxon>
        <taxon>Dothideomycetes</taxon>
        <taxon>Dothideomycetidae</taxon>
        <taxon>Myriangiales</taxon>
        <taxon>Myriangiaceae</taxon>
        <taxon>Myriangium</taxon>
    </lineage>
</organism>
<dbReference type="PANTHER" id="PTHR34561:SF1">
    <property type="entry name" value="NADH DEHYDROGENASE [UBIQUINONE] 1 ALPHA SUBCOMPLEX ASSEMBLY FACTOR 8"/>
    <property type="match status" value="1"/>
</dbReference>
<dbReference type="InterPro" id="IPR034595">
    <property type="entry name" value="NDUFAF8"/>
</dbReference>
<dbReference type="GO" id="GO:0032981">
    <property type="term" value="P:mitochondrial respiratory chain complex I assembly"/>
    <property type="evidence" value="ECO:0007669"/>
    <property type="project" value="InterPro"/>
</dbReference>
<proteinExistence type="predicted"/>
<accession>A0A9P4IWT0</accession>
<dbReference type="OrthoDB" id="3821113at2759"/>
<gene>
    <name evidence="1" type="ORF">K461DRAFT_281624</name>
</gene>
<comment type="caution">
    <text evidence="1">The sequence shown here is derived from an EMBL/GenBank/DDBJ whole genome shotgun (WGS) entry which is preliminary data.</text>
</comment>
<reference evidence="1" key="1">
    <citation type="journal article" date="2020" name="Stud. Mycol.">
        <title>101 Dothideomycetes genomes: a test case for predicting lifestyles and emergence of pathogens.</title>
        <authorList>
            <person name="Haridas S."/>
            <person name="Albert R."/>
            <person name="Binder M."/>
            <person name="Bloem J."/>
            <person name="Labutti K."/>
            <person name="Salamov A."/>
            <person name="Andreopoulos B."/>
            <person name="Baker S."/>
            <person name="Barry K."/>
            <person name="Bills G."/>
            <person name="Bluhm B."/>
            <person name="Cannon C."/>
            <person name="Castanera R."/>
            <person name="Culley D."/>
            <person name="Daum C."/>
            <person name="Ezra D."/>
            <person name="Gonzalez J."/>
            <person name="Henrissat B."/>
            <person name="Kuo A."/>
            <person name="Liang C."/>
            <person name="Lipzen A."/>
            <person name="Lutzoni F."/>
            <person name="Magnuson J."/>
            <person name="Mondo S."/>
            <person name="Nolan M."/>
            <person name="Ohm R."/>
            <person name="Pangilinan J."/>
            <person name="Park H.-J."/>
            <person name="Ramirez L."/>
            <person name="Alfaro M."/>
            <person name="Sun H."/>
            <person name="Tritt A."/>
            <person name="Yoshinaga Y."/>
            <person name="Zwiers L.-H."/>
            <person name="Turgeon B."/>
            <person name="Goodwin S."/>
            <person name="Spatafora J."/>
            <person name="Crous P."/>
            <person name="Grigoriev I."/>
        </authorList>
    </citation>
    <scope>NUCLEOTIDE SEQUENCE</scope>
    <source>
        <strain evidence="1">CBS 260.36</strain>
    </source>
</reference>
<dbReference type="Proteomes" id="UP000799439">
    <property type="component" value="Unassembled WGS sequence"/>
</dbReference>
<dbReference type="EMBL" id="ML996091">
    <property type="protein sequence ID" value="KAF2149267.1"/>
    <property type="molecule type" value="Genomic_DNA"/>
</dbReference>
<protein>
    <recommendedName>
        <fullName evidence="3">IMS import disulfide relay-system CHCH-CHCH-like Cx9C domain-containing protein</fullName>
    </recommendedName>
</protein>